<evidence type="ECO:0000313" key="5">
    <source>
        <dbReference type="EMBL" id="GAX74468.1"/>
    </source>
</evidence>
<feature type="domain" description="Glycosyl transferase CAP10" evidence="4">
    <location>
        <begin position="124"/>
        <end position="377"/>
    </location>
</feature>
<dbReference type="PANTHER" id="PTHR12203:SF35">
    <property type="entry name" value="PROTEIN O-GLUCOSYLTRANSFERASE 1"/>
    <property type="match status" value="1"/>
</dbReference>
<evidence type="ECO:0000256" key="3">
    <source>
        <dbReference type="SAM" id="SignalP"/>
    </source>
</evidence>
<dbReference type="Pfam" id="PF05686">
    <property type="entry name" value="Glyco_transf_90"/>
    <property type="match status" value="1"/>
</dbReference>
<dbReference type="OrthoDB" id="541052at2759"/>
<protein>
    <recommendedName>
        <fullName evidence="4">Glycosyl transferase CAP10 domain-containing protein</fullName>
    </recommendedName>
</protein>
<dbReference type="InterPro" id="IPR051091">
    <property type="entry name" value="O-Glucosyltr/Glycosyltrsf_90"/>
</dbReference>
<dbReference type="Proteomes" id="UP000232323">
    <property type="component" value="Unassembled WGS sequence"/>
</dbReference>
<feature type="signal peptide" evidence="3">
    <location>
        <begin position="1"/>
        <end position="21"/>
    </location>
</feature>
<dbReference type="PANTHER" id="PTHR12203">
    <property type="entry name" value="KDEL LYS-ASP-GLU-LEU CONTAINING - RELATED"/>
    <property type="match status" value="1"/>
</dbReference>
<evidence type="ECO:0000259" key="4">
    <source>
        <dbReference type="SMART" id="SM00672"/>
    </source>
</evidence>
<reference evidence="5 6" key="1">
    <citation type="submission" date="2017-08" db="EMBL/GenBank/DDBJ databases">
        <title>Acidophilic green algal genome provides insights into adaptation to an acidic environment.</title>
        <authorList>
            <person name="Hirooka S."/>
            <person name="Hirose Y."/>
            <person name="Kanesaki Y."/>
            <person name="Higuchi S."/>
            <person name="Fujiwara T."/>
            <person name="Onuma R."/>
            <person name="Era A."/>
            <person name="Ohbayashi R."/>
            <person name="Uzuka A."/>
            <person name="Nozaki H."/>
            <person name="Yoshikawa H."/>
            <person name="Miyagishima S.Y."/>
        </authorList>
    </citation>
    <scope>NUCLEOTIDE SEQUENCE [LARGE SCALE GENOMIC DNA]</scope>
    <source>
        <strain evidence="5 6">NIES-2499</strain>
    </source>
</reference>
<dbReference type="InterPro" id="IPR006598">
    <property type="entry name" value="CAP10"/>
</dbReference>
<dbReference type="SMART" id="SM00672">
    <property type="entry name" value="CAP10"/>
    <property type="match status" value="1"/>
</dbReference>
<evidence type="ECO:0000313" key="6">
    <source>
        <dbReference type="Proteomes" id="UP000232323"/>
    </source>
</evidence>
<evidence type="ECO:0000256" key="1">
    <source>
        <dbReference type="ARBA" id="ARBA00010118"/>
    </source>
</evidence>
<comment type="caution">
    <text evidence="5">The sequence shown here is derived from an EMBL/GenBank/DDBJ whole genome shotgun (WGS) entry which is preliminary data.</text>
</comment>
<sequence>MGLLCWIGFVLVHNLLSIGFALNAASDCEAFQELYSQIDRDLEVLSTAGGLNNAVINAKAVELYCQREDFKEFLICLRLENGKLLALTPVNDKILKRYPRQALGYLFEILEMLSKYSGDFPHSLDFVLHISDRPKMRLSHYKAGEALPLVFGYSKADGFGEVLVPYSPWFRCFSPNLDELLISPASGPNQTALLDALASVPWQDRRPVALGRQTTFCTTFKQRARDGRELPCAREHLIEVSEQTPDLLDFQAVHGVQNSVPLNDQGKYKYLVMTDGWTIRTRVEIHMLTESVILWQGSPLYGHWYHAVKAMEHYVPFYMESEMDILDAIKWLREHDKEAEMMGRRAKDFVLKYLHRDARLCYWREVLIRSGQKMMSRSAGGHGNESYDVLRQEQEVNKSGKTSELLNSAVSPPDMLSGTAFPIKDSAASGSSLPAKFVHVTEVIQAILAEGPSMSNACKFHQGFSNVGGILRGTNMTE</sequence>
<keyword evidence="2" id="KW-0808">Transferase</keyword>
<keyword evidence="3" id="KW-0732">Signal</keyword>
<comment type="similarity">
    <text evidence="1">Belongs to the glycosyltransferase 90 family.</text>
</comment>
<keyword evidence="6" id="KW-1185">Reference proteome</keyword>
<organism evidence="5 6">
    <name type="scientific">Chlamydomonas eustigma</name>
    <dbReference type="NCBI Taxonomy" id="1157962"/>
    <lineage>
        <taxon>Eukaryota</taxon>
        <taxon>Viridiplantae</taxon>
        <taxon>Chlorophyta</taxon>
        <taxon>core chlorophytes</taxon>
        <taxon>Chlorophyceae</taxon>
        <taxon>CS clade</taxon>
        <taxon>Chlamydomonadales</taxon>
        <taxon>Chlamydomonadaceae</taxon>
        <taxon>Chlamydomonas</taxon>
    </lineage>
</organism>
<name>A0A250WUH5_9CHLO</name>
<dbReference type="GO" id="GO:0016740">
    <property type="term" value="F:transferase activity"/>
    <property type="evidence" value="ECO:0007669"/>
    <property type="project" value="UniProtKB-KW"/>
</dbReference>
<dbReference type="EMBL" id="BEGY01000007">
    <property type="protein sequence ID" value="GAX74468.1"/>
    <property type="molecule type" value="Genomic_DNA"/>
</dbReference>
<gene>
    <name evidence="5" type="ORF">CEUSTIGMA_g1917.t1</name>
</gene>
<evidence type="ECO:0000256" key="2">
    <source>
        <dbReference type="ARBA" id="ARBA00022679"/>
    </source>
</evidence>
<proteinExistence type="inferred from homology"/>
<dbReference type="AlphaFoldDB" id="A0A250WUH5"/>
<accession>A0A250WUH5</accession>
<feature type="chain" id="PRO_5012174048" description="Glycosyl transferase CAP10 domain-containing protein" evidence="3">
    <location>
        <begin position="22"/>
        <end position="478"/>
    </location>
</feature>